<protein>
    <submittedName>
        <fullName evidence="2">GMP synthase (Glutamine-hydrolyzing)</fullName>
        <ecNumber evidence="2">6.3.5.2</ecNumber>
    </submittedName>
</protein>
<dbReference type="Pfam" id="PF00117">
    <property type="entry name" value="GATase"/>
    <property type="match status" value="1"/>
</dbReference>
<dbReference type="Proteomes" id="UP001244552">
    <property type="component" value="Unassembled WGS sequence"/>
</dbReference>
<dbReference type="InterPro" id="IPR044992">
    <property type="entry name" value="ChyE-like"/>
</dbReference>
<reference evidence="2 3" key="1">
    <citation type="submission" date="2023-07" db="EMBL/GenBank/DDBJ databases">
        <title>Genomic Encyclopedia of Type Strains, Phase IV (KMG-IV): sequencing the most valuable type-strain genomes for metagenomic binning, comparative biology and taxonomic classification.</title>
        <authorList>
            <person name="Goeker M."/>
        </authorList>
    </citation>
    <scope>NUCLEOTIDE SEQUENCE [LARGE SCALE GENOMIC DNA]</scope>
    <source>
        <strain evidence="2 3">DSM 19922</strain>
    </source>
</reference>
<dbReference type="PANTHER" id="PTHR42695">
    <property type="entry name" value="GLUTAMINE AMIDOTRANSFERASE YLR126C-RELATED"/>
    <property type="match status" value="1"/>
</dbReference>
<evidence type="ECO:0000259" key="1">
    <source>
        <dbReference type="Pfam" id="PF00117"/>
    </source>
</evidence>
<gene>
    <name evidence="2" type="ORF">QO018_004081</name>
</gene>
<accession>A0ABU0MPV0</accession>
<dbReference type="InterPro" id="IPR017926">
    <property type="entry name" value="GATASE"/>
</dbReference>
<sequence>MTPTAIAIRHIAFEGLGIVEPILRRAGYALHVHDAGIDDLQGIDPSDAQLLVVLGGPVGAYEDDRYPFLADELRLLERRLAAGLPTLGICLGAQLMARALGARVYPGPGKEIGWAPLALTEAGRASPLAHLDGAAVLHWHGDTFDLPAGAELLASTDLCAHQAFSLGRNALGLQFHGEVDGADIERWLVGHACEIAAAGLDPRQLRADSKRHGPVLRDAGSRLFADWIAGLGQR</sequence>
<dbReference type="SUPFAM" id="SSF52317">
    <property type="entry name" value="Class I glutamine amidotransferase-like"/>
    <property type="match status" value="1"/>
</dbReference>
<proteinExistence type="predicted"/>
<comment type="caution">
    <text evidence="2">The sequence shown here is derived from an EMBL/GenBank/DDBJ whole genome shotgun (WGS) entry which is preliminary data.</text>
</comment>
<evidence type="ECO:0000313" key="2">
    <source>
        <dbReference type="EMBL" id="MDQ0535203.1"/>
    </source>
</evidence>
<feature type="domain" description="Glutamine amidotransferase" evidence="1">
    <location>
        <begin position="24"/>
        <end position="180"/>
    </location>
</feature>
<dbReference type="PROSITE" id="PS51273">
    <property type="entry name" value="GATASE_TYPE_1"/>
    <property type="match status" value="1"/>
</dbReference>
<dbReference type="RefSeq" id="WP_209985405.1">
    <property type="nucleotide sequence ID" value="NZ_JAGINO010000016.1"/>
</dbReference>
<keyword evidence="3" id="KW-1185">Reference proteome</keyword>
<dbReference type="CDD" id="cd01741">
    <property type="entry name" value="GATase1_1"/>
    <property type="match status" value="1"/>
</dbReference>
<dbReference type="EMBL" id="JAUSVU010000016">
    <property type="protein sequence ID" value="MDQ0535203.1"/>
    <property type="molecule type" value="Genomic_DNA"/>
</dbReference>
<dbReference type="GO" id="GO:0003922">
    <property type="term" value="F:GMP synthase (glutamine-hydrolyzing) activity"/>
    <property type="evidence" value="ECO:0007669"/>
    <property type="project" value="UniProtKB-EC"/>
</dbReference>
<dbReference type="EC" id="6.3.5.2" evidence="2"/>
<keyword evidence="2" id="KW-0436">Ligase</keyword>
<evidence type="ECO:0000313" key="3">
    <source>
        <dbReference type="Proteomes" id="UP001244552"/>
    </source>
</evidence>
<dbReference type="PANTHER" id="PTHR42695:SF5">
    <property type="entry name" value="GLUTAMINE AMIDOTRANSFERASE YLR126C-RELATED"/>
    <property type="match status" value="1"/>
</dbReference>
<dbReference type="NCBIfam" id="NF005458">
    <property type="entry name" value="PRK07053.1"/>
    <property type="match status" value="1"/>
</dbReference>
<organism evidence="2 3">
    <name type="scientific">Azospirillum picis</name>
    <dbReference type="NCBI Taxonomy" id="488438"/>
    <lineage>
        <taxon>Bacteria</taxon>
        <taxon>Pseudomonadati</taxon>
        <taxon>Pseudomonadota</taxon>
        <taxon>Alphaproteobacteria</taxon>
        <taxon>Rhodospirillales</taxon>
        <taxon>Azospirillaceae</taxon>
        <taxon>Azospirillum</taxon>
    </lineage>
</organism>
<name>A0ABU0MPV0_9PROT</name>
<dbReference type="Gene3D" id="3.40.50.880">
    <property type="match status" value="1"/>
</dbReference>
<dbReference type="InterPro" id="IPR029062">
    <property type="entry name" value="Class_I_gatase-like"/>
</dbReference>